<reference evidence="1 2" key="1">
    <citation type="submission" date="2018-07" db="EMBL/GenBank/DDBJ databases">
        <title>Mechanisms of high-level aminoglycoside resistance among Gram-negative pathogens in Brazil.</title>
        <authorList>
            <person name="Ballaben A.S."/>
            <person name="Darini A.L.C."/>
            <person name="Doi Y."/>
        </authorList>
    </citation>
    <scope>NUCLEOTIDE SEQUENCE [LARGE SCALE GENOMIC DNA]</scope>
    <source>
        <strain evidence="1 2">B2-305</strain>
    </source>
</reference>
<name>A0A367LT73_PSEAI</name>
<feature type="non-terminal residue" evidence="1">
    <location>
        <position position="31"/>
    </location>
</feature>
<gene>
    <name evidence="1" type="ORF">DT376_45895</name>
</gene>
<dbReference type="Gene3D" id="1.10.150.240">
    <property type="entry name" value="Putative phosphatase, domain 2"/>
    <property type="match status" value="1"/>
</dbReference>
<dbReference type="EMBL" id="QORE01004298">
    <property type="protein sequence ID" value="RCI62525.1"/>
    <property type="molecule type" value="Genomic_DNA"/>
</dbReference>
<dbReference type="InterPro" id="IPR023198">
    <property type="entry name" value="PGP-like_dom2"/>
</dbReference>
<evidence type="ECO:0000313" key="1">
    <source>
        <dbReference type="EMBL" id="RCI62525.1"/>
    </source>
</evidence>
<protein>
    <submittedName>
        <fullName evidence="1">HAD family hydrolase</fullName>
    </submittedName>
</protein>
<sequence length="31" mass="3445">MTDYALLVFDWDGTLVDSIARIVDSMKAAAR</sequence>
<accession>A0A367LT73</accession>
<proteinExistence type="predicted"/>
<dbReference type="SUPFAM" id="SSF56784">
    <property type="entry name" value="HAD-like"/>
    <property type="match status" value="1"/>
</dbReference>
<organism evidence="1 2">
    <name type="scientific">Pseudomonas aeruginosa</name>
    <dbReference type="NCBI Taxonomy" id="287"/>
    <lineage>
        <taxon>Bacteria</taxon>
        <taxon>Pseudomonadati</taxon>
        <taxon>Pseudomonadota</taxon>
        <taxon>Gammaproteobacteria</taxon>
        <taxon>Pseudomonadales</taxon>
        <taxon>Pseudomonadaceae</taxon>
        <taxon>Pseudomonas</taxon>
    </lineage>
</organism>
<keyword evidence="1" id="KW-0378">Hydrolase</keyword>
<dbReference type="AlphaFoldDB" id="A0A367LT73"/>
<dbReference type="InterPro" id="IPR036412">
    <property type="entry name" value="HAD-like_sf"/>
</dbReference>
<dbReference type="Proteomes" id="UP000253594">
    <property type="component" value="Unassembled WGS sequence"/>
</dbReference>
<comment type="caution">
    <text evidence="1">The sequence shown here is derived from an EMBL/GenBank/DDBJ whole genome shotgun (WGS) entry which is preliminary data.</text>
</comment>
<evidence type="ECO:0000313" key="2">
    <source>
        <dbReference type="Proteomes" id="UP000253594"/>
    </source>
</evidence>
<dbReference type="GO" id="GO:0016787">
    <property type="term" value="F:hydrolase activity"/>
    <property type="evidence" value="ECO:0007669"/>
    <property type="project" value="UniProtKB-KW"/>
</dbReference>